<feature type="coiled-coil region" evidence="2">
    <location>
        <begin position="24"/>
        <end position="51"/>
    </location>
</feature>
<feature type="compositionally biased region" description="Basic and acidic residues" evidence="3">
    <location>
        <begin position="89"/>
        <end position="100"/>
    </location>
</feature>
<organism evidence="5 6">
    <name type="scientific">Symbiochloris irregularis</name>
    <dbReference type="NCBI Taxonomy" id="706552"/>
    <lineage>
        <taxon>Eukaryota</taxon>
        <taxon>Viridiplantae</taxon>
        <taxon>Chlorophyta</taxon>
        <taxon>core chlorophytes</taxon>
        <taxon>Trebouxiophyceae</taxon>
        <taxon>Trebouxiales</taxon>
        <taxon>Trebouxiaceae</taxon>
        <taxon>Symbiochloris</taxon>
    </lineage>
</organism>
<evidence type="ECO:0000259" key="4">
    <source>
        <dbReference type="Pfam" id="PF00097"/>
    </source>
</evidence>
<dbReference type="Pfam" id="PF00097">
    <property type="entry name" value="zf-C3HC4"/>
    <property type="match status" value="1"/>
</dbReference>
<keyword evidence="6" id="KW-1185">Reference proteome</keyword>
<reference evidence="5 6" key="1">
    <citation type="journal article" date="2024" name="Nat. Commun.">
        <title>Phylogenomics reveals the evolutionary origins of lichenization in chlorophyte algae.</title>
        <authorList>
            <person name="Puginier C."/>
            <person name="Libourel C."/>
            <person name="Otte J."/>
            <person name="Skaloud P."/>
            <person name="Haon M."/>
            <person name="Grisel S."/>
            <person name="Petersen M."/>
            <person name="Berrin J.G."/>
            <person name="Delaux P.M."/>
            <person name="Dal Grande F."/>
            <person name="Keller J."/>
        </authorList>
    </citation>
    <scope>NUCLEOTIDE SEQUENCE [LARGE SCALE GENOMIC DNA]</scope>
    <source>
        <strain evidence="5 6">SAG 2036</strain>
    </source>
</reference>
<accession>A0AAW1NU33</accession>
<keyword evidence="1" id="KW-0479">Metal-binding</keyword>
<feature type="region of interest" description="Disordered" evidence="3">
    <location>
        <begin position="73"/>
        <end position="104"/>
    </location>
</feature>
<evidence type="ECO:0000256" key="1">
    <source>
        <dbReference type="ARBA" id="ARBA00022723"/>
    </source>
</evidence>
<dbReference type="AlphaFoldDB" id="A0AAW1NU33"/>
<protein>
    <recommendedName>
        <fullName evidence="4">Zinc finger C3HC4 RING-type domain-containing protein</fullName>
    </recommendedName>
</protein>
<keyword evidence="2" id="KW-0175">Coiled coil</keyword>
<comment type="caution">
    <text evidence="5">The sequence shown here is derived from an EMBL/GenBank/DDBJ whole genome shotgun (WGS) entry which is preliminary data.</text>
</comment>
<evidence type="ECO:0000313" key="6">
    <source>
        <dbReference type="Proteomes" id="UP001465755"/>
    </source>
</evidence>
<gene>
    <name evidence="5" type="ORF">WJX73_000492</name>
</gene>
<dbReference type="InterPro" id="IPR018957">
    <property type="entry name" value="Znf_C3HC4_RING-type"/>
</dbReference>
<dbReference type="Proteomes" id="UP001465755">
    <property type="component" value="Unassembled WGS sequence"/>
</dbReference>
<dbReference type="GO" id="GO:0046872">
    <property type="term" value="F:metal ion binding"/>
    <property type="evidence" value="ECO:0007669"/>
    <property type="project" value="UniProtKB-KW"/>
</dbReference>
<name>A0AAW1NU33_9CHLO</name>
<sequence>MPGAGQKHIPGQQKLKDSWRQLEASNMANEKEQLTMQRDQLHRDLRQCKQVLENCQTDLSVACLDIWQKQGRKRALDESEDDDEESDNDYNHAKKPRPEQEGFEMQLPEDASATVSYVKEQLASCVQKSTQEKALKQQLQRCQEDLEAYKARTEERLKLHVKEQESLKTALFQFQSALIKLPCTHKFCTKCLMQWVHTKLQHM</sequence>
<evidence type="ECO:0000256" key="3">
    <source>
        <dbReference type="SAM" id="MobiDB-lite"/>
    </source>
</evidence>
<dbReference type="SUPFAM" id="SSF57850">
    <property type="entry name" value="RING/U-box"/>
    <property type="match status" value="1"/>
</dbReference>
<proteinExistence type="predicted"/>
<evidence type="ECO:0000313" key="5">
    <source>
        <dbReference type="EMBL" id="KAK9794656.1"/>
    </source>
</evidence>
<feature type="compositionally biased region" description="Acidic residues" evidence="3">
    <location>
        <begin position="78"/>
        <end position="88"/>
    </location>
</feature>
<dbReference type="EMBL" id="JALJOQ010000135">
    <property type="protein sequence ID" value="KAK9794656.1"/>
    <property type="molecule type" value="Genomic_DNA"/>
</dbReference>
<feature type="domain" description="Zinc finger C3HC4 RING-type" evidence="4">
    <location>
        <begin position="179"/>
        <end position="197"/>
    </location>
</feature>
<evidence type="ECO:0000256" key="2">
    <source>
        <dbReference type="SAM" id="Coils"/>
    </source>
</evidence>